<evidence type="ECO:0000259" key="2">
    <source>
        <dbReference type="PROSITE" id="PS50835"/>
    </source>
</evidence>
<evidence type="ECO:0000313" key="3">
    <source>
        <dbReference type="EMBL" id="KAG6459902.1"/>
    </source>
</evidence>
<organism evidence="3 4">
    <name type="scientific">Manduca sexta</name>
    <name type="common">Tobacco hawkmoth</name>
    <name type="synonym">Tobacco hornworm</name>
    <dbReference type="NCBI Taxonomy" id="7130"/>
    <lineage>
        <taxon>Eukaryota</taxon>
        <taxon>Metazoa</taxon>
        <taxon>Ecdysozoa</taxon>
        <taxon>Arthropoda</taxon>
        <taxon>Hexapoda</taxon>
        <taxon>Insecta</taxon>
        <taxon>Pterygota</taxon>
        <taxon>Neoptera</taxon>
        <taxon>Endopterygota</taxon>
        <taxon>Lepidoptera</taxon>
        <taxon>Glossata</taxon>
        <taxon>Ditrysia</taxon>
        <taxon>Bombycoidea</taxon>
        <taxon>Sphingidae</taxon>
        <taxon>Sphinginae</taxon>
        <taxon>Sphingini</taxon>
        <taxon>Manduca</taxon>
    </lineage>
</organism>
<evidence type="ECO:0000256" key="1">
    <source>
        <dbReference type="SAM" id="Phobius"/>
    </source>
</evidence>
<proteinExistence type="predicted"/>
<reference evidence="3" key="2">
    <citation type="submission" date="2020-12" db="EMBL/GenBank/DDBJ databases">
        <authorList>
            <person name="Kanost M."/>
        </authorList>
    </citation>
    <scope>NUCLEOTIDE SEQUENCE</scope>
</reference>
<dbReference type="InterPro" id="IPR013783">
    <property type="entry name" value="Ig-like_fold"/>
</dbReference>
<keyword evidence="4" id="KW-1185">Reference proteome</keyword>
<dbReference type="PROSITE" id="PS50835">
    <property type="entry name" value="IG_LIKE"/>
    <property type="match status" value="1"/>
</dbReference>
<dbReference type="InterPro" id="IPR003599">
    <property type="entry name" value="Ig_sub"/>
</dbReference>
<dbReference type="SMART" id="SM00409">
    <property type="entry name" value="IG"/>
    <property type="match status" value="1"/>
</dbReference>
<dbReference type="EMBL" id="JH668643">
    <property type="protein sequence ID" value="KAG6459902.1"/>
    <property type="molecule type" value="Genomic_DNA"/>
</dbReference>
<gene>
    <name evidence="3" type="ORF">O3G_MSEX011666</name>
</gene>
<keyword evidence="1" id="KW-0812">Transmembrane</keyword>
<dbReference type="EMBL" id="JH668643">
    <property type="protein sequence ID" value="KAG6459901.1"/>
    <property type="molecule type" value="Genomic_DNA"/>
</dbReference>
<dbReference type="AlphaFoldDB" id="A0A921ZN44"/>
<dbReference type="Pfam" id="PF13927">
    <property type="entry name" value="Ig_3"/>
    <property type="match status" value="1"/>
</dbReference>
<sequence length="219" mass="23984">MSSFADSIPDIKSLLVTTVPAGSTAVLNCTSNDYAHNFMLWLFNKTKVISPGNNYDDKKYKYEVLSGKLHIDNVSPSEAGNYICVSKNLDGTKFSANVVEMLVSGSAFSAGDAVKLVAIIVSIIVIIGSAILYYRLRKDWKKYEGRAIVPVDEAEDDDVEDGDEIYNRTTTSINQPVAGPSRNQSSEHLLYGIDNQGLDTDFNSVFENIQIKSPQGSLI</sequence>
<feature type="domain" description="Ig-like" evidence="2">
    <location>
        <begin position="9"/>
        <end position="104"/>
    </location>
</feature>
<accession>A0A921ZN44</accession>
<dbReference type="Gene3D" id="2.60.40.10">
    <property type="entry name" value="Immunoglobulins"/>
    <property type="match status" value="1"/>
</dbReference>
<dbReference type="OrthoDB" id="10258440at2759"/>
<feature type="transmembrane region" description="Helical" evidence="1">
    <location>
        <begin position="116"/>
        <end position="136"/>
    </location>
</feature>
<keyword evidence="1" id="KW-1133">Transmembrane helix</keyword>
<dbReference type="InterPro" id="IPR007110">
    <property type="entry name" value="Ig-like_dom"/>
</dbReference>
<dbReference type="SUPFAM" id="SSF48726">
    <property type="entry name" value="Immunoglobulin"/>
    <property type="match status" value="1"/>
</dbReference>
<name>A0A921ZN44_MANSE</name>
<comment type="caution">
    <text evidence="3">The sequence shown here is derived from an EMBL/GenBank/DDBJ whole genome shotgun (WGS) entry which is preliminary data.</text>
</comment>
<dbReference type="InterPro" id="IPR036179">
    <property type="entry name" value="Ig-like_dom_sf"/>
</dbReference>
<dbReference type="Proteomes" id="UP000791440">
    <property type="component" value="Unassembled WGS sequence"/>
</dbReference>
<reference evidence="3" key="1">
    <citation type="journal article" date="2016" name="Insect Biochem. Mol. Biol.">
        <title>Multifaceted biological insights from a draft genome sequence of the tobacco hornworm moth, Manduca sexta.</title>
        <authorList>
            <person name="Kanost M.R."/>
            <person name="Arrese E.L."/>
            <person name="Cao X."/>
            <person name="Chen Y.R."/>
            <person name="Chellapilla S."/>
            <person name="Goldsmith M.R."/>
            <person name="Grosse-Wilde E."/>
            <person name="Heckel D.G."/>
            <person name="Herndon N."/>
            <person name="Jiang H."/>
            <person name="Papanicolaou A."/>
            <person name="Qu J."/>
            <person name="Soulages J.L."/>
            <person name="Vogel H."/>
            <person name="Walters J."/>
            <person name="Waterhouse R.M."/>
            <person name="Ahn S.J."/>
            <person name="Almeida F.C."/>
            <person name="An C."/>
            <person name="Aqrawi P."/>
            <person name="Bretschneider A."/>
            <person name="Bryant W.B."/>
            <person name="Bucks S."/>
            <person name="Chao H."/>
            <person name="Chevignon G."/>
            <person name="Christen J.M."/>
            <person name="Clarke D.F."/>
            <person name="Dittmer N.T."/>
            <person name="Ferguson L.C.F."/>
            <person name="Garavelou S."/>
            <person name="Gordon K.H.J."/>
            <person name="Gunaratna R.T."/>
            <person name="Han Y."/>
            <person name="Hauser F."/>
            <person name="He Y."/>
            <person name="Heidel-Fischer H."/>
            <person name="Hirsh A."/>
            <person name="Hu Y."/>
            <person name="Jiang H."/>
            <person name="Kalra D."/>
            <person name="Klinner C."/>
            <person name="Konig C."/>
            <person name="Kovar C."/>
            <person name="Kroll A.R."/>
            <person name="Kuwar S.S."/>
            <person name="Lee S.L."/>
            <person name="Lehman R."/>
            <person name="Li K."/>
            <person name="Li Z."/>
            <person name="Liang H."/>
            <person name="Lovelace S."/>
            <person name="Lu Z."/>
            <person name="Mansfield J.H."/>
            <person name="McCulloch K.J."/>
            <person name="Mathew T."/>
            <person name="Morton B."/>
            <person name="Muzny D.M."/>
            <person name="Neunemann D."/>
            <person name="Ongeri F."/>
            <person name="Pauchet Y."/>
            <person name="Pu L.L."/>
            <person name="Pyrousis I."/>
            <person name="Rao X.J."/>
            <person name="Redding A."/>
            <person name="Roesel C."/>
            <person name="Sanchez-Gracia A."/>
            <person name="Schaack S."/>
            <person name="Shukla A."/>
            <person name="Tetreau G."/>
            <person name="Wang Y."/>
            <person name="Xiong G.H."/>
            <person name="Traut W."/>
            <person name="Walsh T.K."/>
            <person name="Worley K.C."/>
            <person name="Wu D."/>
            <person name="Wu W."/>
            <person name="Wu Y.Q."/>
            <person name="Zhang X."/>
            <person name="Zou Z."/>
            <person name="Zucker H."/>
            <person name="Briscoe A.D."/>
            <person name="Burmester T."/>
            <person name="Clem R.J."/>
            <person name="Feyereisen R."/>
            <person name="Grimmelikhuijzen C.J.P."/>
            <person name="Hamodrakas S.J."/>
            <person name="Hansson B.S."/>
            <person name="Huguet E."/>
            <person name="Jermiin L.S."/>
            <person name="Lan Q."/>
            <person name="Lehman H.K."/>
            <person name="Lorenzen M."/>
            <person name="Merzendorfer H."/>
            <person name="Michalopoulos I."/>
            <person name="Morton D.B."/>
            <person name="Muthukrishnan S."/>
            <person name="Oakeshott J.G."/>
            <person name="Palmer W."/>
            <person name="Park Y."/>
            <person name="Passarelli A.L."/>
            <person name="Rozas J."/>
            <person name="Schwartz L.M."/>
            <person name="Smith W."/>
            <person name="Southgate A."/>
            <person name="Vilcinskas A."/>
            <person name="Vogt R."/>
            <person name="Wang P."/>
            <person name="Werren J."/>
            <person name="Yu X.Q."/>
            <person name="Zhou J.J."/>
            <person name="Brown S.J."/>
            <person name="Scherer S.E."/>
            <person name="Richards S."/>
            <person name="Blissard G.W."/>
        </authorList>
    </citation>
    <scope>NUCLEOTIDE SEQUENCE</scope>
</reference>
<protein>
    <recommendedName>
        <fullName evidence="2">Ig-like domain-containing protein</fullName>
    </recommendedName>
</protein>
<evidence type="ECO:0000313" key="4">
    <source>
        <dbReference type="Proteomes" id="UP000791440"/>
    </source>
</evidence>
<keyword evidence="1" id="KW-0472">Membrane</keyword>